<organism evidence="2 3">
    <name type="scientific">Limnospira maxima CS-328</name>
    <dbReference type="NCBI Taxonomy" id="513049"/>
    <lineage>
        <taxon>Bacteria</taxon>
        <taxon>Bacillati</taxon>
        <taxon>Cyanobacteriota</taxon>
        <taxon>Cyanophyceae</taxon>
        <taxon>Oscillatoriophycideae</taxon>
        <taxon>Oscillatoriales</taxon>
        <taxon>Sirenicapillariaceae</taxon>
        <taxon>Limnospira</taxon>
    </lineage>
</organism>
<dbReference type="Proteomes" id="UP000004061">
    <property type="component" value="Unassembled WGS sequence"/>
</dbReference>
<evidence type="ECO:0000313" key="3">
    <source>
        <dbReference type="Proteomes" id="UP000004061"/>
    </source>
</evidence>
<gene>
    <name evidence="2" type="ORF">AmaxDRAFT_4904</name>
</gene>
<keyword evidence="3" id="KW-1185">Reference proteome</keyword>
<keyword evidence="1" id="KW-0472">Membrane</keyword>
<comment type="caution">
    <text evidence="2">The sequence shown here is derived from an EMBL/GenBank/DDBJ whole genome shotgun (WGS) entry which is preliminary data.</text>
</comment>
<feature type="transmembrane region" description="Helical" evidence="1">
    <location>
        <begin position="33"/>
        <end position="51"/>
    </location>
</feature>
<evidence type="ECO:0000256" key="1">
    <source>
        <dbReference type="SAM" id="Phobius"/>
    </source>
</evidence>
<dbReference type="EMBL" id="ABYK01000058">
    <property type="protein sequence ID" value="EDZ92354.1"/>
    <property type="molecule type" value="Genomic_DNA"/>
</dbReference>
<dbReference type="AlphaFoldDB" id="B5W804"/>
<proteinExistence type="predicted"/>
<keyword evidence="1" id="KW-0812">Transmembrane</keyword>
<accession>B5W804</accession>
<name>B5W804_LIMMA</name>
<evidence type="ECO:0000313" key="2">
    <source>
        <dbReference type="EMBL" id="EDZ92354.1"/>
    </source>
</evidence>
<sequence length="52" mass="5956">MAVLLTWIALILSILLTETFWLDPLSFLNWLHLPNWTGLAFVGLIVTWCLGE</sequence>
<protein>
    <submittedName>
        <fullName evidence="2">Uncharacterized protein</fullName>
    </submittedName>
</protein>
<keyword evidence="1" id="KW-1133">Transmembrane helix</keyword>
<reference evidence="2 3" key="1">
    <citation type="journal article" date="2011" name="Appl. Environ. Microbiol.">
        <title>Contribution of a Sodium Ion Gradient to Energy Conservation during Fermentation in the Cyanobacterium Arthrospira (Spirulina) maxima CS-328.</title>
        <authorList>
            <person name="Carrieri D."/>
            <person name="Ananyev G."/>
            <person name="Lenz O."/>
            <person name="Bryant D.A."/>
            <person name="Dismukes G.C."/>
        </authorList>
    </citation>
    <scope>NUCLEOTIDE SEQUENCE [LARGE SCALE GENOMIC DNA]</scope>
    <source>
        <strain evidence="2 3">CS-328</strain>
    </source>
</reference>